<dbReference type="EMBL" id="PZBZ01000030">
    <property type="protein sequence ID" value="PTG13981.1"/>
    <property type="molecule type" value="Genomic_DNA"/>
</dbReference>
<dbReference type="InterPro" id="IPR002018">
    <property type="entry name" value="CarbesteraseB"/>
</dbReference>
<gene>
    <name evidence="3" type="ORF">BU653_06600</name>
</gene>
<dbReference type="PANTHER" id="PTHR43918">
    <property type="entry name" value="ACETYLCHOLINESTERASE"/>
    <property type="match status" value="1"/>
</dbReference>
<organism evidence="3 4">
    <name type="scientific">Staphylococcus chromogenes</name>
    <name type="common">Staphylococcus hyicus subsp. chromogenes</name>
    <dbReference type="NCBI Taxonomy" id="46126"/>
    <lineage>
        <taxon>Bacteria</taxon>
        <taxon>Bacillati</taxon>
        <taxon>Bacillota</taxon>
        <taxon>Bacilli</taxon>
        <taxon>Bacillales</taxon>
        <taxon>Staphylococcaceae</taxon>
        <taxon>Staphylococcus</taxon>
    </lineage>
</organism>
<dbReference type="SUPFAM" id="SSF53474">
    <property type="entry name" value="alpha/beta-Hydrolases"/>
    <property type="match status" value="1"/>
</dbReference>
<evidence type="ECO:0000313" key="3">
    <source>
        <dbReference type="EMBL" id="PTG13981.1"/>
    </source>
</evidence>
<dbReference type="Gene3D" id="3.40.50.1820">
    <property type="entry name" value="alpha/beta hydrolase"/>
    <property type="match status" value="1"/>
</dbReference>
<proteinExistence type="predicted"/>
<evidence type="ECO:0000259" key="2">
    <source>
        <dbReference type="Pfam" id="PF00135"/>
    </source>
</evidence>
<dbReference type="PROSITE" id="PS00941">
    <property type="entry name" value="CARBOXYLESTERASE_B_2"/>
    <property type="match status" value="1"/>
</dbReference>
<comment type="caution">
    <text evidence="3">The sequence shown here is derived from an EMBL/GenBank/DDBJ whole genome shotgun (WGS) entry which is preliminary data.</text>
</comment>
<protein>
    <submittedName>
        <fullName evidence="3">Carboxylesterase/lipase family protein</fullName>
    </submittedName>
</protein>
<dbReference type="GO" id="GO:0005886">
    <property type="term" value="C:plasma membrane"/>
    <property type="evidence" value="ECO:0007669"/>
    <property type="project" value="TreeGrafter"/>
</dbReference>
<dbReference type="InterPro" id="IPR029058">
    <property type="entry name" value="AB_hydrolase_fold"/>
</dbReference>
<dbReference type="RefSeq" id="WP_107360659.1">
    <property type="nucleotide sequence ID" value="NZ_PYZT01000009.1"/>
</dbReference>
<dbReference type="GO" id="GO:0005615">
    <property type="term" value="C:extracellular space"/>
    <property type="evidence" value="ECO:0007669"/>
    <property type="project" value="TreeGrafter"/>
</dbReference>
<dbReference type="GO" id="GO:0006581">
    <property type="term" value="P:acetylcholine catabolic process"/>
    <property type="evidence" value="ECO:0007669"/>
    <property type="project" value="TreeGrafter"/>
</dbReference>
<evidence type="ECO:0000313" key="4">
    <source>
        <dbReference type="Proteomes" id="UP000242704"/>
    </source>
</evidence>
<sequence length="445" mass="50657">MVYVHTDLGTIKGVANDHYEAFKGIPYAAPPIGEYRFKKAQPFAQSLEGFEAVKFSAVPIQLPNSLESFFNVQTTHYTQDEDCLTLNIWRPKQTTASDRLPVIVYFYGGSFVNGHSALDLYDPASIVSQQRVIVVTLNYRLGALGFLDWSTLHPDWENNLGLSDQHCALQWVTHHITDFGGDPQCITAMGQSAGAMSVQALLLHPTSRKMIHRAILLSGALQWMPPQEASVKAQEFKSIKKTLYPNIPWLALSASQILILMEKLQAKYGKSKGLEFLYAPIKTDAFDDDFSNLRLPVLISQTQSEGDIYIKSENRTLDPQQFQKVARRTHVDVPHAIDIQTAQQQRDWITKHYFHRPIYTLTQALARYTATWSATFAWCCPEHPYYASSYHILDVPFWFGRLEILAAHSLTLTDKEWQLSHEMIQDMCIFAKTGKCNWIGTKHYH</sequence>
<reference evidence="3 4" key="1">
    <citation type="journal article" date="2016" name="Front. Microbiol.">
        <title>Comprehensive Phylogenetic Analysis of Bovine Non-aureus Staphylococci Species Based on Whole-Genome Sequencing.</title>
        <authorList>
            <person name="Naushad S."/>
            <person name="Barkema H.W."/>
            <person name="Luby C."/>
            <person name="Condas L.A."/>
            <person name="Nobrega D.B."/>
            <person name="Carson D.A."/>
            <person name="De Buck J."/>
        </authorList>
    </citation>
    <scope>NUCLEOTIDE SEQUENCE [LARGE SCALE GENOMIC DNA]</scope>
    <source>
        <strain evidence="3 4">SNUC 505</strain>
    </source>
</reference>
<dbReference type="Proteomes" id="UP000242704">
    <property type="component" value="Unassembled WGS sequence"/>
</dbReference>
<dbReference type="GO" id="GO:0003990">
    <property type="term" value="F:acetylcholinesterase activity"/>
    <property type="evidence" value="ECO:0007669"/>
    <property type="project" value="TreeGrafter"/>
</dbReference>
<dbReference type="InterPro" id="IPR019819">
    <property type="entry name" value="Carboxylesterase_B_CS"/>
</dbReference>
<dbReference type="Pfam" id="PF00135">
    <property type="entry name" value="COesterase"/>
    <property type="match status" value="1"/>
</dbReference>
<accession>A0AAE5T1V4</accession>
<feature type="domain" description="Carboxylesterase type B" evidence="2">
    <location>
        <begin position="4"/>
        <end position="235"/>
    </location>
</feature>
<evidence type="ECO:0000256" key="1">
    <source>
        <dbReference type="ARBA" id="ARBA00022801"/>
    </source>
</evidence>
<dbReference type="GO" id="GO:0019695">
    <property type="term" value="P:choline metabolic process"/>
    <property type="evidence" value="ECO:0007669"/>
    <property type="project" value="TreeGrafter"/>
</dbReference>
<keyword evidence="1" id="KW-0378">Hydrolase</keyword>
<name>A0AAE5T1V4_STACR</name>
<dbReference type="InterPro" id="IPR050654">
    <property type="entry name" value="AChE-related_enzymes"/>
</dbReference>
<dbReference type="AlphaFoldDB" id="A0AAE5T1V4"/>
<dbReference type="PANTHER" id="PTHR43918:SF4">
    <property type="entry name" value="CARBOXYLIC ESTER HYDROLASE"/>
    <property type="match status" value="1"/>
</dbReference>